<proteinExistence type="predicted"/>
<feature type="region of interest" description="Disordered" evidence="1">
    <location>
        <begin position="723"/>
        <end position="742"/>
    </location>
</feature>
<dbReference type="VEuPathDB" id="FungiDB:MSYG_0028"/>
<feature type="region of interest" description="Disordered" evidence="1">
    <location>
        <begin position="679"/>
        <end position="704"/>
    </location>
</feature>
<dbReference type="Proteomes" id="UP000186303">
    <property type="component" value="Chromosome 1"/>
</dbReference>
<dbReference type="GO" id="GO:0003676">
    <property type="term" value="F:nucleic acid binding"/>
    <property type="evidence" value="ECO:0007669"/>
    <property type="project" value="InterPro"/>
</dbReference>
<feature type="region of interest" description="Disordered" evidence="1">
    <location>
        <begin position="417"/>
        <end position="663"/>
    </location>
</feature>
<dbReference type="OMA" id="HMARRAP"/>
<dbReference type="OrthoDB" id="2554528at2759"/>
<feature type="compositionally biased region" description="Low complexity" evidence="1">
    <location>
        <begin position="285"/>
        <end position="299"/>
    </location>
</feature>
<gene>
    <name evidence="2" type="ORF">MSYG_0028</name>
</gene>
<name>A0A1M7ZZU4_MALS4</name>
<dbReference type="AlphaFoldDB" id="A0A1M7ZZU4"/>
<feature type="region of interest" description="Disordered" evidence="1">
    <location>
        <begin position="798"/>
        <end position="854"/>
    </location>
</feature>
<protein>
    <submittedName>
        <fullName evidence="2">Uncharacterized protein</fullName>
    </submittedName>
</protein>
<feature type="compositionally biased region" description="Polar residues" evidence="1">
    <location>
        <begin position="814"/>
        <end position="825"/>
    </location>
</feature>
<evidence type="ECO:0000313" key="2">
    <source>
        <dbReference type="EMBL" id="SHO75696.1"/>
    </source>
</evidence>
<dbReference type="InterPro" id="IPR012337">
    <property type="entry name" value="RNaseH-like_sf"/>
</dbReference>
<feature type="compositionally biased region" description="Polar residues" evidence="1">
    <location>
        <begin position="609"/>
        <end position="621"/>
    </location>
</feature>
<feature type="compositionally biased region" description="Basic and acidic residues" evidence="1">
    <location>
        <begin position="653"/>
        <end position="663"/>
    </location>
</feature>
<feature type="region of interest" description="Disordered" evidence="1">
    <location>
        <begin position="24"/>
        <end position="59"/>
    </location>
</feature>
<feature type="region of interest" description="Disordered" evidence="1">
    <location>
        <begin position="246"/>
        <end position="304"/>
    </location>
</feature>
<feature type="compositionally biased region" description="Polar residues" evidence="1">
    <location>
        <begin position="834"/>
        <end position="854"/>
    </location>
</feature>
<feature type="region of interest" description="Disordered" evidence="1">
    <location>
        <begin position="85"/>
        <end position="113"/>
    </location>
</feature>
<dbReference type="EMBL" id="LT671821">
    <property type="protein sequence ID" value="SHO75696.1"/>
    <property type="molecule type" value="Genomic_DNA"/>
</dbReference>
<feature type="compositionally biased region" description="Polar residues" evidence="1">
    <location>
        <begin position="639"/>
        <end position="652"/>
    </location>
</feature>
<evidence type="ECO:0000313" key="3">
    <source>
        <dbReference type="Proteomes" id="UP000186303"/>
    </source>
</evidence>
<dbReference type="SUPFAM" id="SSF53098">
    <property type="entry name" value="Ribonuclease H-like"/>
    <property type="match status" value="1"/>
</dbReference>
<feature type="compositionally biased region" description="Basic and acidic residues" evidence="1">
    <location>
        <begin position="516"/>
        <end position="532"/>
    </location>
</feature>
<feature type="compositionally biased region" description="Low complexity" evidence="1">
    <location>
        <begin position="86"/>
        <end position="97"/>
    </location>
</feature>
<organism evidence="2 3">
    <name type="scientific">Malassezia sympodialis (strain ATCC 42132)</name>
    <name type="common">Atopic eczema-associated yeast</name>
    <dbReference type="NCBI Taxonomy" id="1230383"/>
    <lineage>
        <taxon>Eukaryota</taxon>
        <taxon>Fungi</taxon>
        <taxon>Dikarya</taxon>
        <taxon>Basidiomycota</taxon>
        <taxon>Ustilaginomycotina</taxon>
        <taxon>Malasseziomycetes</taxon>
        <taxon>Malasseziales</taxon>
        <taxon>Malasseziaceae</taxon>
        <taxon>Malassezia</taxon>
    </lineage>
</organism>
<dbReference type="InterPro" id="IPR036397">
    <property type="entry name" value="RNaseH_sf"/>
</dbReference>
<accession>A0A1M7ZZU4</accession>
<feature type="compositionally biased region" description="Polar residues" evidence="1">
    <location>
        <begin position="540"/>
        <end position="551"/>
    </location>
</feature>
<feature type="compositionally biased region" description="Low complexity" evidence="1">
    <location>
        <begin position="422"/>
        <end position="436"/>
    </location>
</feature>
<sequence length="854" mass="92884">MAASEQRRAPRRWSPTLSRKEAIANWVHGTERDGGAPLRGEAGHRLPHIAQPRARPEVRLPLDQDTQAWSRIQQPAYDYDEFYALPTPGSDSDSMSPPMIPSDTEHDHAETDDMQSSVFQQFSSPYMSDHSCSGSVQALFVATAADPSGSSIAYGMFGGPFSMLNSAHILGGEDRMPPHMARRTPLTTTALVRRAELRGVIAALRQLAQVRQGRLCAHLCVSSAYVAKAWGTWIPQWETHGWPGEEAEVRSRTHHLRTPPRQHNFPETPRRSRNHHMMESPGQQSSESLTGTDSSTSTRRSTRRLVDEDLLRELAGLRTELARLDAQGKARVYLYQIETQHNPAVGLATQCVEGDAPPLEPEMPPQGTPLLGSIPKERTTRTGTLEPIRVFGPPLVNDNVPVASPLPEDAYLRSPHLSRAKSPLVPSPSMRPVSSRAGTPRSRTASPMAEASRPFSPGASPHAKASPLVVSRSKPSPMLAPSALTQGPFDGLTPTMPAAGLPPGSPAYAPLTMEALEEHDRQVGSPDSDPRAQRRRAKSTRSSVKSDNAQSLVHRLTPRIFRRKPKNSAFHKSPPVGEGAFPAPASVPHKPHLRTVASQPALRARAQEESTAPISETTPMASPNLAAKSPHLPKRVGNSEATGLQVQGSQATELEKRHDELARREKELARREVEMTQIRFEMERQKKPSDTTRSSAWAAPRVAPEEQSDWLWDATLRRTPRLPSASLSEVHSKEPKPGLAPITNMRALGAPKSAGPPLSRGSQWVMYEERLPTSAASDTTSARSETTSSLGLFVDKGFGQAATLPPSSPYARRTASNASSLQYTLGNRGALGSDSISGYTPSDVSGSESDSIYQ</sequence>
<feature type="compositionally biased region" description="Basic residues" evidence="1">
    <location>
        <begin position="556"/>
        <end position="566"/>
    </location>
</feature>
<keyword evidence="3" id="KW-1185">Reference proteome</keyword>
<reference evidence="3" key="1">
    <citation type="journal article" date="2017" name="Nucleic Acids Res.">
        <title>Proteogenomics produces comprehensive and highly accurate protein-coding gene annotation in a complete genome assembly of Malassezia sympodialis.</title>
        <authorList>
            <person name="Zhu Y."/>
            <person name="Engstroem P.G."/>
            <person name="Tellgren-Roth C."/>
            <person name="Baudo C.D."/>
            <person name="Kennell J.C."/>
            <person name="Sun S."/>
            <person name="Billmyre R.B."/>
            <person name="Schroeder M.S."/>
            <person name="Andersson A."/>
            <person name="Holm T."/>
            <person name="Sigurgeirsson B."/>
            <person name="Wu G."/>
            <person name="Sankaranarayanan S.R."/>
            <person name="Siddharthan R."/>
            <person name="Sanyal K."/>
            <person name="Lundeberg J."/>
            <person name="Nystedt B."/>
            <person name="Boekhout T."/>
            <person name="Dawson T.L. Jr."/>
            <person name="Heitman J."/>
            <person name="Scheynius A."/>
            <person name="Lehtioe J."/>
        </authorList>
    </citation>
    <scope>NUCLEOTIDE SEQUENCE [LARGE SCALE GENOMIC DNA]</scope>
    <source>
        <strain evidence="3">ATCC 42132</strain>
    </source>
</reference>
<feature type="compositionally biased region" description="Basic and acidic residues" evidence="1">
    <location>
        <begin position="679"/>
        <end position="690"/>
    </location>
</feature>
<dbReference type="Gene3D" id="3.30.420.10">
    <property type="entry name" value="Ribonuclease H-like superfamily/Ribonuclease H"/>
    <property type="match status" value="1"/>
</dbReference>
<evidence type="ECO:0000256" key="1">
    <source>
        <dbReference type="SAM" id="MobiDB-lite"/>
    </source>
</evidence>